<comment type="caution">
    <text evidence="3">The sequence shown here is derived from an EMBL/GenBank/DDBJ whole genome shotgun (WGS) entry which is preliminary data.</text>
</comment>
<reference evidence="3 4" key="2">
    <citation type="submission" date="2019-01" db="EMBL/GenBank/DDBJ databases">
        <title>The decoding of complex shrimp genome reveals the adaptation for benthos swimmer, frequently molting mechanism and breeding impact on genome.</title>
        <authorList>
            <person name="Sun Y."/>
            <person name="Gao Y."/>
            <person name="Yu Y."/>
        </authorList>
    </citation>
    <scope>NUCLEOTIDE SEQUENCE [LARGE SCALE GENOMIC DNA]</scope>
    <source>
        <tissue evidence="3">Muscle</tissue>
    </source>
</reference>
<evidence type="ECO:0000256" key="1">
    <source>
        <dbReference type="SAM" id="MobiDB-lite"/>
    </source>
</evidence>
<feature type="transmembrane region" description="Helical" evidence="2">
    <location>
        <begin position="124"/>
        <end position="147"/>
    </location>
</feature>
<evidence type="ECO:0000313" key="4">
    <source>
        <dbReference type="Proteomes" id="UP000283509"/>
    </source>
</evidence>
<feature type="transmembrane region" description="Helical" evidence="2">
    <location>
        <begin position="153"/>
        <end position="170"/>
    </location>
</feature>
<reference evidence="3 4" key="1">
    <citation type="submission" date="2018-04" db="EMBL/GenBank/DDBJ databases">
        <authorList>
            <person name="Zhang X."/>
            <person name="Yuan J."/>
            <person name="Li F."/>
            <person name="Xiang J."/>
        </authorList>
    </citation>
    <scope>NUCLEOTIDE SEQUENCE [LARGE SCALE GENOMIC DNA]</scope>
    <source>
        <tissue evidence="3">Muscle</tissue>
    </source>
</reference>
<dbReference type="EMBL" id="QCYY01002816">
    <property type="protein sequence ID" value="ROT67379.1"/>
    <property type="molecule type" value="Genomic_DNA"/>
</dbReference>
<gene>
    <name evidence="3" type="ORF">C7M84_014533</name>
</gene>
<keyword evidence="4" id="KW-1185">Reference proteome</keyword>
<protein>
    <submittedName>
        <fullName evidence="3">Uncharacterized protein</fullName>
    </submittedName>
</protein>
<evidence type="ECO:0000313" key="3">
    <source>
        <dbReference type="EMBL" id="ROT67379.1"/>
    </source>
</evidence>
<dbReference type="Proteomes" id="UP000283509">
    <property type="component" value="Unassembled WGS sequence"/>
</dbReference>
<keyword evidence="2" id="KW-0472">Membrane</keyword>
<accession>A0A423ST59</accession>
<feature type="compositionally biased region" description="Pro residues" evidence="1">
    <location>
        <begin position="324"/>
        <end position="356"/>
    </location>
</feature>
<sequence length="378" mass="41293">MTRLRHAIQERPLYFITLWERDCFKASCCTFNGACSATLSSGLTAIGLRFCELLEGRQVRGKVGYGEFSGVGEGLAFEVRVEGIDGCGVESRHSGFIEGGVGDVASAIRYDLILRLSGQRTSQVVFVNGLCQVGVGVASACVVTGSYGRLGRFWAASLVTAPSLGAAVGLRPLASPRGIVTVILIRSLFFLFFLSTFIFHLLLHRYFHLACHLLLHQHLARHLLLQCFHLACHLHQHFYLIHYLRRPPFLNLHPPPSPEPPPILNLHLSSSHFHHHHHHTSTPPASSTHLSTPSSSTATHLSTPSFSTSTPSTPSTSTSTPSTLAPPHPHHPPLNPHSPFPPPLPLQPLHPPPLPSRPHHPPSSSYLRPAAEPSKSRK</sequence>
<dbReference type="AlphaFoldDB" id="A0A423ST59"/>
<name>A0A423ST59_PENVA</name>
<evidence type="ECO:0000256" key="2">
    <source>
        <dbReference type="SAM" id="Phobius"/>
    </source>
</evidence>
<feature type="compositionally biased region" description="Low complexity" evidence="1">
    <location>
        <begin position="281"/>
        <end position="323"/>
    </location>
</feature>
<keyword evidence="2" id="KW-0812">Transmembrane</keyword>
<organism evidence="3 4">
    <name type="scientific">Penaeus vannamei</name>
    <name type="common">Whiteleg shrimp</name>
    <name type="synonym">Litopenaeus vannamei</name>
    <dbReference type="NCBI Taxonomy" id="6689"/>
    <lineage>
        <taxon>Eukaryota</taxon>
        <taxon>Metazoa</taxon>
        <taxon>Ecdysozoa</taxon>
        <taxon>Arthropoda</taxon>
        <taxon>Crustacea</taxon>
        <taxon>Multicrustacea</taxon>
        <taxon>Malacostraca</taxon>
        <taxon>Eumalacostraca</taxon>
        <taxon>Eucarida</taxon>
        <taxon>Decapoda</taxon>
        <taxon>Dendrobranchiata</taxon>
        <taxon>Penaeoidea</taxon>
        <taxon>Penaeidae</taxon>
        <taxon>Penaeus</taxon>
    </lineage>
</organism>
<proteinExistence type="predicted"/>
<feature type="transmembrane region" description="Helical" evidence="2">
    <location>
        <begin position="182"/>
        <end position="203"/>
    </location>
</feature>
<keyword evidence="2" id="KW-1133">Transmembrane helix</keyword>
<feature type="region of interest" description="Disordered" evidence="1">
    <location>
        <begin position="274"/>
        <end position="378"/>
    </location>
</feature>